<comment type="pathway">
    <text evidence="2">Mycotoxin biosynthesis.</text>
</comment>
<evidence type="ECO:0000256" key="6">
    <source>
        <dbReference type="ARBA" id="ARBA00023004"/>
    </source>
</evidence>
<dbReference type="CDD" id="cd11041">
    <property type="entry name" value="CYP503A1-like"/>
    <property type="match status" value="1"/>
</dbReference>
<accession>A0A6A6TJN8</accession>
<dbReference type="GO" id="GO:0020037">
    <property type="term" value="F:heme binding"/>
    <property type="evidence" value="ECO:0007669"/>
    <property type="project" value="InterPro"/>
</dbReference>
<keyword evidence="7" id="KW-0349">Heme</keyword>
<keyword evidence="5" id="KW-0560">Oxidoreductase</keyword>
<dbReference type="GO" id="GO:0005506">
    <property type="term" value="F:iron ion binding"/>
    <property type="evidence" value="ECO:0007669"/>
    <property type="project" value="InterPro"/>
</dbReference>
<keyword evidence="9" id="KW-1185">Reference proteome</keyword>
<evidence type="ECO:0000256" key="2">
    <source>
        <dbReference type="ARBA" id="ARBA00004685"/>
    </source>
</evidence>
<dbReference type="PRINTS" id="PR00465">
    <property type="entry name" value="EP450IV"/>
</dbReference>
<comment type="similarity">
    <text evidence="3">Belongs to the cytochrome P450 family.</text>
</comment>
<dbReference type="PANTHER" id="PTHR46206:SF4">
    <property type="entry name" value="P450, PUTATIVE (EUROFUNG)-RELATED"/>
    <property type="match status" value="1"/>
</dbReference>
<name>A0A6A6TJN8_9PLEO</name>
<gene>
    <name evidence="8" type="ORF">K491DRAFT_732239</name>
</gene>
<dbReference type="Pfam" id="PF00067">
    <property type="entry name" value="p450"/>
    <property type="match status" value="1"/>
</dbReference>
<dbReference type="Proteomes" id="UP000799324">
    <property type="component" value="Unassembled WGS sequence"/>
</dbReference>
<feature type="binding site" description="axial binding residue" evidence="7">
    <location>
        <position position="346"/>
    </location>
    <ligand>
        <name>heme</name>
        <dbReference type="ChEBI" id="CHEBI:30413"/>
    </ligand>
    <ligandPart>
        <name>Fe</name>
        <dbReference type="ChEBI" id="CHEBI:18248"/>
    </ligandPart>
</feature>
<dbReference type="Gene3D" id="1.10.630.10">
    <property type="entry name" value="Cytochrome P450"/>
    <property type="match status" value="1"/>
</dbReference>
<evidence type="ECO:0000313" key="8">
    <source>
        <dbReference type="EMBL" id="KAF2659646.1"/>
    </source>
</evidence>
<evidence type="ECO:0000313" key="9">
    <source>
        <dbReference type="Proteomes" id="UP000799324"/>
    </source>
</evidence>
<sequence>MQPATRLSASEALVESILGRYSGVDMILKDRQSNDIARGQLTKSLPAILPILSAKVDAILSEKLPYIHTDHVQMSAQKLVSDLVLRTTLLSFVGPSISEDVDFQHAVQGYSRHVRDTALLLLLVPRFARPLLAPILPSTFGIRALHGYLRRRLFAEVDRSMPTVLQHYIATSKPLDEKDIVAKFPVLVSGALHTMTQGTVQALIDLCAYPQYISDLRQEALRCLDTHNGPWQLCQINELVLLDSFMKESQRHNPPNYLSFNRIATRSLTLSDGTHIPKGQFISMPAGPMALDADFYPEPERFDMHRFAAAAPSGGDGDGDGTERREREFVATERGNVHWGSGRFTCPGRWYASAVMKVILAQILLKYDVGFPEGQTGRLPNVYLDIVVEPNPRQQIVFKLRE</sequence>
<evidence type="ECO:0000256" key="7">
    <source>
        <dbReference type="PIRSR" id="PIRSR602403-1"/>
    </source>
</evidence>
<dbReference type="SUPFAM" id="SSF48264">
    <property type="entry name" value="Cytochrome P450"/>
    <property type="match status" value="1"/>
</dbReference>
<dbReference type="GO" id="GO:0016705">
    <property type="term" value="F:oxidoreductase activity, acting on paired donors, with incorporation or reduction of molecular oxygen"/>
    <property type="evidence" value="ECO:0007669"/>
    <property type="project" value="InterPro"/>
</dbReference>
<dbReference type="GO" id="GO:0004497">
    <property type="term" value="F:monooxygenase activity"/>
    <property type="evidence" value="ECO:0007669"/>
    <property type="project" value="InterPro"/>
</dbReference>
<dbReference type="EMBL" id="MU004305">
    <property type="protein sequence ID" value="KAF2659646.1"/>
    <property type="molecule type" value="Genomic_DNA"/>
</dbReference>
<proteinExistence type="inferred from homology"/>
<keyword evidence="6 7" id="KW-0408">Iron</keyword>
<evidence type="ECO:0000256" key="5">
    <source>
        <dbReference type="ARBA" id="ARBA00023002"/>
    </source>
</evidence>
<dbReference type="InterPro" id="IPR001128">
    <property type="entry name" value="Cyt_P450"/>
</dbReference>
<dbReference type="AlphaFoldDB" id="A0A6A6TJN8"/>
<dbReference type="InterPro" id="IPR002403">
    <property type="entry name" value="Cyt_P450_E_grp-IV"/>
</dbReference>
<evidence type="ECO:0000256" key="1">
    <source>
        <dbReference type="ARBA" id="ARBA00001971"/>
    </source>
</evidence>
<reference evidence="8" key="1">
    <citation type="journal article" date="2020" name="Stud. Mycol.">
        <title>101 Dothideomycetes genomes: a test case for predicting lifestyles and emergence of pathogens.</title>
        <authorList>
            <person name="Haridas S."/>
            <person name="Albert R."/>
            <person name="Binder M."/>
            <person name="Bloem J."/>
            <person name="Labutti K."/>
            <person name="Salamov A."/>
            <person name="Andreopoulos B."/>
            <person name="Baker S."/>
            <person name="Barry K."/>
            <person name="Bills G."/>
            <person name="Bluhm B."/>
            <person name="Cannon C."/>
            <person name="Castanera R."/>
            <person name="Culley D."/>
            <person name="Daum C."/>
            <person name="Ezra D."/>
            <person name="Gonzalez J."/>
            <person name="Henrissat B."/>
            <person name="Kuo A."/>
            <person name="Liang C."/>
            <person name="Lipzen A."/>
            <person name="Lutzoni F."/>
            <person name="Magnuson J."/>
            <person name="Mondo S."/>
            <person name="Nolan M."/>
            <person name="Ohm R."/>
            <person name="Pangilinan J."/>
            <person name="Park H.-J."/>
            <person name="Ramirez L."/>
            <person name="Alfaro M."/>
            <person name="Sun H."/>
            <person name="Tritt A."/>
            <person name="Yoshinaga Y."/>
            <person name="Zwiers L.-H."/>
            <person name="Turgeon B."/>
            <person name="Goodwin S."/>
            <person name="Spatafora J."/>
            <person name="Crous P."/>
            <person name="Grigoriev I."/>
        </authorList>
    </citation>
    <scope>NUCLEOTIDE SEQUENCE</scope>
    <source>
        <strain evidence="8">CBS 122681</strain>
    </source>
</reference>
<comment type="cofactor">
    <cofactor evidence="1 7">
        <name>heme</name>
        <dbReference type="ChEBI" id="CHEBI:30413"/>
    </cofactor>
</comment>
<organism evidence="8 9">
    <name type="scientific">Lophiostoma macrostomum CBS 122681</name>
    <dbReference type="NCBI Taxonomy" id="1314788"/>
    <lineage>
        <taxon>Eukaryota</taxon>
        <taxon>Fungi</taxon>
        <taxon>Dikarya</taxon>
        <taxon>Ascomycota</taxon>
        <taxon>Pezizomycotina</taxon>
        <taxon>Dothideomycetes</taxon>
        <taxon>Pleosporomycetidae</taxon>
        <taxon>Pleosporales</taxon>
        <taxon>Lophiostomataceae</taxon>
        <taxon>Lophiostoma</taxon>
    </lineage>
</organism>
<evidence type="ECO:0000256" key="4">
    <source>
        <dbReference type="ARBA" id="ARBA00022723"/>
    </source>
</evidence>
<protein>
    <submittedName>
        <fullName evidence="8">Cytochrome P450</fullName>
    </submittedName>
</protein>
<evidence type="ECO:0000256" key="3">
    <source>
        <dbReference type="ARBA" id="ARBA00010617"/>
    </source>
</evidence>
<dbReference type="OrthoDB" id="1844152at2759"/>
<dbReference type="PANTHER" id="PTHR46206">
    <property type="entry name" value="CYTOCHROME P450"/>
    <property type="match status" value="1"/>
</dbReference>
<keyword evidence="4 7" id="KW-0479">Metal-binding</keyword>
<dbReference type="InterPro" id="IPR036396">
    <property type="entry name" value="Cyt_P450_sf"/>
</dbReference>